<sequence length="99" mass="10891">MSAQGSSVWPAVAKEVHEQHTIPPPSWLPLDSDDEKPAPAPVAAEQRIPAYADSVHSLYRQLNTYQTKLKPEDQQRLATAQAKARTELSKGARKKGCCL</sequence>
<gene>
    <name evidence="2" type="ORF">AB1Y20_015807</name>
</gene>
<proteinExistence type="predicted"/>
<organism evidence="2 3">
    <name type="scientific">Prymnesium parvum</name>
    <name type="common">Toxic golden alga</name>
    <dbReference type="NCBI Taxonomy" id="97485"/>
    <lineage>
        <taxon>Eukaryota</taxon>
        <taxon>Haptista</taxon>
        <taxon>Haptophyta</taxon>
        <taxon>Prymnesiophyceae</taxon>
        <taxon>Prymnesiales</taxon>
        <taxon>Prymnesiaceae</taxon>
        <taxon>Prymnesium</taxon>
    </lineage>
</organism>
<feature type="region of interest" description="Disordered" evidence="1">
    <location>
        <begin position="16"/>
        <end position="42"/>
    </location>
</feature>
<protein>
    <submittedName>
        <fullName evidence="2">Uncharacterized protein</fullName>
    </submittedName>
</protein>
<dbReference type="EMBL" id="JBGBPQ010000003">
    <property type="protein sequence ID" value="KAL1527125.1"/>
    <property type="molecule type" value="Genomic_DNA"/>
</dbReference>
<dbReference type="Proteomes" id="UP001515480">
    <property type="component" value="Unassembled WGS sequence"/>
</dbReference>
<feature type="region of interest" description="Disordered" evidence="1">
    <location>
        <begin position="73"/>
        <end position="99"/>
    </location>
</feature>
<evidence type="ECO:0000313" key="3">
    <source>
        <dbReference type="Proteomes" id="UP001515480"/>
    </source>
</evidence>
<accession>A0AB34K2I6</accession>
<comment type="caution">
    <text evidence="2">The sequence shown here is derived from an EMBL/GenBank/DDBJ whole genome shotgun (WGS) entry which is preliminary data.</text>
</comment>
<dbReference type="AlphaFoldDB" id="A0AB34K2I6"/>
<name>A0AB34K2I6_PRYPA</name>
<evidence type="ECO:0000313" key="2">
    <source>
        <dbReference type="EMBL" id="KAL1527125.1"/>
    </source>
</evidence>
<reference evidence="2 3" key="1">
    <citation type="journal article" date="2024" name="Science">
        <title>Giant polyketide synthase enzymes in the biosynthesis of giant marine polyether toxins.</title>
        <authorList>
            <person name="Fallon T.R."/>
            <person name="Shende V.V."/>
            <person name="Wierzbicki I.H."/>
            <person name="Pendleton A.L."/>
            <person name="Watervoot N.F."/>
            <person name="Auber R.P."/>
            <person name="Gonzalez D.J."/>
            <person name="Wisecaver J.H."/>
            <person name="Moore B.S."/>
        </authorList>
    </citation>
    <scope>NUCLEOTIDE SEQUENCE [LARGE SCALE GENOMIC DNA]</scope>
    <source>
        <strain evidence="2 3">12B1</strain>
    </source>
</reference>
<evidence type="ECO:0000256" key="1">
    <source>
        <dbReference type="SAM" id="MobiDB-lite"/>
    </source>
</evidence>
<keyword evidence="3" id="KW-1185">Reference proteome</keyword>